<dbReference type="GO" id="GO:0003723">
    <property type="term" value="F:RNA binding"/>
    <property type="evidence" value="ECO:0007669"/>
    <property type="project" value="InterPro"/>
</dbReference>
<dbReference type="PANTHER" id="PTHR46429">
    <property type="entry name" value="23S RRNA (GUANOSINE-2'-O-)-METHYLTRANSFERASE RLMB"/>
    <property type="match status" value="1"/>
</dbReference>
<dbReference type="InterPro" id="IPR029028">
    <property type="entry name" value="Alpha/beta_knot_MTases"/>
</dbReference>
<dbReference type="GO" id="GO:0008173">
    <property type="term" value="F:RNA methyltransferase activity"/>
    <property type="evidence" value="ECO:0007669"/>
    <property type="project" value="InterPro"/>
</dbReference>
<keyword evidence="3 5" id="KW-0808">Transferase</keyword>
<dbReference type="GO" id="GO:0032259">
    <property type="term" value="P:methylation"/>
    <property type="evidence" value="ECO:0007669"/>
    <property type="project" value="UniProtKB-KW"/>
</dbReference>
<gene>
    <name evidence="5" type="primary">rlmB</name>
    <name evidence="5" type="ORF">ESZ91_01960</name>
</gene>
<dbReference type="EMBL" id="SDOZ01000002">
    <property type="protein sequence ID" value="RXZ61173.1"/>
    <property type="molecule type" value="Genomic_DNA"/>
</dbReference>
<dbReference type="InterPro" id="IPR004441">
    <property type="entry name" value="rRNA_MeTrfase_TrmH"/>
</dbReference>
<evidence type="ECO:0000259" key="4">
    <source>
        <dbReference type="SMART" id="SM00967"/>
    </source>
</evidence>
<dbReference type="InterPro" id="IPR001537">
    <property type="entry name" value="SpoU_MeTrfase"/>
</dbReference>
<dbReference type="Gene3D" id="3.30.1330.30">
    <property type="match status" value="1"/>
</dbReference>
<evidence type="ECO:0000256" key="3">
    <source>
        <dbReference type="ARBA" id="ARBA00022679"/>
    </source>
</evidence>
<proteinExistence type="inferred from homology"/>
<dbReference type="GO" id="GO:0006396">
    <property type="term" value="P:RNA processing"/>
    <property type="evidence" value="ECO:0007669"/>
    <property type="project" value="InterPro"/>
</dbReference>
<dbReference type="PANTHER" id="PTHR46429:SF1">
    <property type="entry name" value="23S RRNA (GUANOSINE-2'-O-)-METHYLTRANSFERASE RLMB"/>
    <property type="match status" value="1"/>
</dbReference>
<dbReference type="RefSeq" id="WP_129223595.1">
    <property type="nucleotide sequence ID" value="NZ_SDOZ01000002.1"/>
</dbReference>
<name>A0A4Q2KCQ0_9FIRM</name>
<dbReference type="InterPro" id="IPR029064">
    <property type="entry name" value="Ribosomal_eL30-like_sf"/>
</dbReference>
<dbReference type="Gene3D" id="3.40.1280.10">
    <property type="match status" value="1"/>
</dbReference>
<dbReference type="CDD" id="cd18103">
    <property type="entry name" value="SpoU-like_RlmB"/>
    <property type="match status" value="1"/>
</dbReference>
<reference evidence="5 6" key="1">
    <citation type="journal article" date="2019" name="Gut">
        <title>Antibiotics-induced monodominance of a novel gut bacterial order.</title>
        <authorList>
            <person name="Hildebrand F."/>
            <person name="Moitinho-Silva L."/>
            <person name="Blasche S."/>
            <person name="Jahn M.T."/>
            <person name="Gossmann T.I."/>
            <person name="Heuerta-Cepas J."/>
            <person name="Hercog R."/>
            <person name="Luetge M."/>
            <person name="Bahram M."/>
            <person name="Pryszlak A."/>
            <person name="Alves R.J."/>
            <person name="Waszak S.M."/>
            <person name="Zhu A."/>
            <person name="Ye L."/>
            <person name="Costea P.I."/>
            <person name="Aalvink S."/>
            <person name="Belzer C."/>
            <person name="Forslund S.K."/>
            <person name="Sunagawa S."/>
            <person name="Hentschel U."/>
            <person name="Merten C."/>
            <person name="Patil K.R."/>
            <person name="Benes V."/>
            <person name="Bork P."/>
        </authorList>
    </citation>
    <scope>NUCLEOTIDE SEQUENCE [LARGE SCALE GENOMIC DNA]</scope>
    <source>
        <strain evidence="5 6">HDS1380</strain>
    </source>
</reference>
<dbReference type="InterPro" id="IPR029026">
    <property type="entry name" value="tRNA_m1G_MTases_N"/>
</dbReference>
<dbReference type="AlphaFoldDB" id="A0A4Q2KCQ0"/>
<evidence type="ECO:0000256" key="2">
    <source>
        <dbReference type="ARBA" id="ARBA00022603"/>
    </source>
</evidence>
<keyword evidence="6" id="KW-1185">Reference proteome</keyword>
<organism evidence="5 6">
    <name type="scientific">Candidatus Borkfalkia ceftriaxoniphila</name>
    <dbReference type="NCBI Taxonomy" id="2508949"/>
    <lineage>
        <taxon>Bacteria</taxon>
        <taxon>Bacillati</taxon>
        <taxon>Bacillota</taxon>
        <taxon>Clostridia</taxon>
        <taxon>Christensenellales</taxon>
        <taxon>Christensenellaceae</taxon>
        <taxon>Candidatus Borkfalkia</taxon>
    </lineage>
</organism>
<dbReference type="SUPFAM" id="SSF55315">
    <property type="entry name" value="L30e-like"/>
    <property type="match status" value="1"/>
</dbReference>
<dbReference type="NCBIfam" id="TIGR00186">
    <property type="entry name" value="rRNA_methyl_3"/>
    <property type="match status" value="1"/>
</dbReference>
<feature type="domain" description="RNA 2-O ribose methyltransferase substrate binding" evidence="4">
    <location>
        <begin position="2"/>
        <end position="76"/>
    </location>
</feature>
<dbReference type="InterPro" id="IPR013123">
    <property type="entry name" value="SpoU_subst-bd"/>
</dbReference>
<comment type="similarity">
    <text evidence="1">Belongs to the class IV-like SAM-binding methyltransferase superfamily. RNA methyltransferase TrmH family.</text>
</comment>
<evidence type="ECO:0000313" key="6">
    <source>
        <dbReference type="Proteomes" id="UP000291269"/>
    </source>
</evidence>
<evidence type="ECO:0000256" key="1">
    <source>
        <dbReference type="ARBA" id="ARBA00007228"/>
    </source>
</evidence>
<comment type="caution">
    <text evidence="5">The sequence shown here is derived from an EMBL/GenBank/DDBJ whole genome shotgun (WGS) entry which is preliminary data.</text>
</comment>
<evidence type="ECO:0000313" key="5">
    <source>
        <dbReference type="EMBL" id="RXZ61173.1"/>
    </source>
</evidence>
<dbReference type="SMART" id="SM00967">
    <property type="entry name" value="SpoU_sub_bind"/>
    <property type="match status" value="1"/>
</dbReference>
<dbReference type="SUPFAM" id="SSF75217">
    <property type="entry name" value="alpha/beta knot"/>
    <property type="match status" value="1"/>
</dbReference>
<accession>A0A4Q2KCQ0</accession>
<protein>
    <submittedName>
        <fullName evidence="5">23S rRNA (Guanosine(2251)-2'-O)-methyltransferase RlmB</fullName>
    </submittedName>
</protein>
<keyword evidence="2 5" id="KW-0489">Methyltransferase</keyword>
<dbReference type="Proteomes" id="UP000291269">
    <property type="component" value="Unassembled WGS sequence"/>
</dbReference>
<dbReference type="GO" id="GO:0005829">
    <property type="term" value="C:cytosol"/>
    <property type="evidence" value="ECO:0007669"/>
    <property type="project" value="TreeGrafter"/>
</dbReference>
<dbReference type="OrthoDB" id="9794400at2"/>
<sequence>MKYEGKNAVLELLKTDKTIDKILLRKNAQDALGRIFAEARAKGVRVQFADEKALDRESETGRHQGVIAYATDFVYADFDELLAPADTPRLVIVCDGIEDVHNLGSILRVAECVGASGVVIPKNKSAQVNESVMRISEGAANHIKIVRVPGVNYAVDELKKNGYWVYALEAAGEDIYASDLTGDVALVIGGEDSGVGALTQKKCDKLVSLPMFGKINSLNASVALGVAAYEVVRQRKCPTKN</sequence>
<dbReference type="Pfam" id="PF00588">
    <property type="entry name" value="SpoU_methylase"/>
    <property type="match status" value="1"/>
</dbReference>
<dbReference type="Pfam" id="PF08032">
    <property type="entry name" value="SpoU_sub_bind"/>
    <property type="match status" value="1"/>
</dbReference>